<organism evidence="9 10">
    <name type="scientific">Rhodothermus profundi</name>
    <dbReference type="NCBI Taxonomy" id="633813"/>
    <lineage>
        <taxon>Bacteria</taxon>
        <taxon>Pseudomonadati</taxon>
        <taxon>Rhodothermota</taxon>
        <taxon>Rhodothermia</taxon>
        <taxon>Rhodothermales</taxon>
        <taxon>Rhodothermaceae</taxon>
        <taxon>Rhodothermus</taxon>
    </lineage>
</organism>
<dbReference type="Gene3D" id="1.10.3720.10">
    <property type="entry name" value="MetI-like"/>
    <property type="match status" value="1"/>
</dbReference>
<dbReference type="InterPro" id="IPR000515">
    <property type="entry name" value="MetI-like"/>
</dbReference>
<dbReference type="InterPro" id="IPR035906">
    <property type="entry name" value="MetI-like_sf"/>
</dbReference>
<dbReference type="GO" id="GO:0005886">
    <property type="term" value="C:plasma membrane"/>
    <property type="evidence" value="ECO:0007669"/>
    <property type="project" value="UniProtKB-SubCell"/>
</dbReference>
<evidence type="ECO:0000256" key="1">
    <source>
        <dbReference type="ARBA" id="ARBA00004651"/>
    </source>
</evidence>
<keyword evidence="10" id="KW-1185">Reference proteome</keyword>
<dbReference type="Proteomes" id="UP000185812">
    <property type="component" value="Unassembled WGS sequence"/>
</dbReference>
<comment type="subcellular location">
    <subcellularLocation>
        <location evidence="1 7">Cell membrane</location>
        <topology evidence="1 7">Multi-pass membrane protein</topology>
    </subcellularLocation>
</comment>
<dbReference type="SUPFAM" id="SSF161098">
    <property type="entry name" value="MetI-like"/>
    <property type="match status" value="1"/>
</dbReference>
<feature type="domain" description="ABC transmembrane type-1" evidence="8">
    <location>
        <begin position="63"/>
        <end position="254"/>
    </location>
</feature>
<comment type="similarity">
    <text evidence="7">Belongs to the binding-protein-dependent transport system permease family.</text>
</comment>
<evidence type="ECO:0000256" key="4">
    <source>
        <dbReference type="ARBA" id="ARBA00022692"/>
    </source>
</evidence>
<dbReference type="EMBL" id="FRAU01000010">
    <property type="protein sequence ID" value="SHL02996.1"/>
    <property type="molecule type" value="Genomic_DNA"/>
</dbReference>
<evidence type="ECO:0000259" key="8">
    <source>
        <dbReference type="PROSITE" id="PS50928"/>
    </source>
</evidence>
<evidence type="ECO:0000313" key="10">
    <source>
        <dbReference type="Proteomes" id="UP000185812"/>
    </source>
</evidence>
<feature type="transmembrane region" description="Helical" evidence="7">
    <location>
        <begin position="99"/>
        <end position="119"/>
    </location>
</feature>
<dbReference type="STRING" id="633813.SAMN04488087_2569"/>
<keyword evidence="2 7" id="KW-0813">Transport</keyword>
<dbReference type="CDD" id="cd06261">
    <property type="entry name" value="TM_PBP2"/>
    <property type="match status" value="1"/>
</dbReference>
<proteinExistence type="inferred from homology"/>
<dbReference type="PANTHER" id="PTHR43744:SF12">
    <property type="entry name" value="ABC TRANSPORTER PERMEASE PROTEIN MG189-RELATED"/>
    <property type="match status" value="1"/>
</dbReference>
<keyword evidence="4 7" id="KW-0812">Transmembrane</keyword>
<keyword evidence="5 7" id="KW-1133">Transmembrane helix</keyword>
<dbReference type="RefSeq" id="WP_072716372.1">
    <property type="nucleotide sequence ID" value="NZ_FRAU01000010.1"/>
</dbReference>
<dbReference type="OrthoDB" id="9795403at2"/>
<evidence type="ECO:0000256" key="2">
    <source>
        <dbReference type="ARBA" id="ARBA00022448"/>
    </source>
</evidence>
<reference evidence="10" key="1">
    <citation type="submission" date="2016-11" db="EMBL/GenBank/DDBJ databases">
        <authorList>
            <person name="Varghese N."/>
            <person name="Submissions S."/>
        </authorList>
    </citation>
    <scope>NUCLEOTIDE SEQUENCE [LARGE SCALE GENOMIC DNA]</scope>
    <source>
        <strain evidence="10">DSM 22212</strain>
    </source>
</reference>
<name>A0A1M6XAM3_9BACT</name>
<evidence type="ECO:0000256" key="7">
    <source>
        <dbReference type="RuleBase" id="RU363032"/>
    </source>
</evidence>
<dbReference type="AlphaFoldDB" id="A0A1M6XAM3"/>
<dbReference type="PANTHER" id="PTHR43744">
    <property type="entry name" value="ABC TRANSPORTER PERMEASE PROTEIN MG189-RELATED-RELATED"/>
    <property type="match status" value="1"/>
</dbReference>
<evidence type="ECO:0000256" key="3">
    <source>
        <dbReference type="ARBA" id="ARBA00022475"/>
    </source>
</evidence>
<gene>
    <name evidence="9" type="ORF">SAMN04488087_2569</name>
</gene>
<protein>
    <submittedName>
        <fullName evidence="9">Carbohydrate ABC transporter membrane protein 2, CUT1 family</fullName>
    </submittedName>
</protein>
<evidence type="ECO:0000313" key="9">
    <source>
        <dbReference type="EMBL" id="SHL02996.1"/>
    </source>
</evidence>
<sequence>MRRVGVYLLLLIGLVVFAYPFVWMGVATFTPEAEISELTLLPSQWTFAHYRLVFERIPVWRGLLNSLVVALAVTLSVLVFTSMAAYALAKLHWRGRETVFSLILFTMMIPFLLLLIPLYTLIVRLGWTDSLFGLIVPFMMNATGVLILRQSFLTIPRDLIDAARMDGCGELRILFTIVWPLSVPALVTVGLLTFIGSWNEVLWPIIVVREVQWMTLPQLVALFAVGGGAEGQLGPQLAAAFLLALPIVLAYLFFQRYFIQSFATGGLKG</sequence>
<keyword evidence="6 7" id="KW-0472">Membrane</keyword>
<feature type="transmembrane region" description="Helical" evidence="7">
    <location>
        <begin position="237"/>
        <end position="259"/>
    </location>
</feature>
<feature type="transmembrane region" description="Helical" evidence="7">
    <location>
        <begin position="173"/>
        <end position="195"/>
    </location>
</feature>
<feature type="transmembrane region" description="Helical" evidence="7">
    <location>
        <begin position="131"/>
        <end position="152"/>
    </location>
</feature>
<dbReference type="GO" id="GO:0055085">
    <property type="term" value="P:transmembrane transport"/>
    <property type="evidence" value="ECO:0007669"/>
    <property type="project" value="InterPro"/>
</dbReference>
<dbReference type="Pfam" id="PF00528">
    <property type="entry name" value="BPD_transp_1"/>
    <property type="match status" value="1"/>
</dbReference>
<accession>A0A1M6XAM3</accession>
<evidence type="ECO:0000256" key="5">
    <source>
        <dbReference type="ARBA" id="ARBA00022989"/>
    </source>
</evidence>
<feature type="transmembrane region" description="Helical" evidence="7">
    <location>
        <begin position="63"/>
        <end position="87"/>
    </location>
</feature>
<keyword evidence="3" id="KW-1003">Cell membrane</keyword>
<evidence type="ECO:0000256" key="6">
    <source>
        <dbReference type="ARBA" id="ARBA00023136"/>
    </source>
</evidence>
<dbReference type="PROSITE" id="PS50928">
    <property type="entry name" value="ABC_TM1"/>
    <property type="match status" value="1"/>
</dbReference>